<feature type="transmembrane region" description="Helical" evidence="1">
    <location>
        <begin position="101"/>
        <end position="123"/>
    </location>
</feature>
<dbReference type="OrthoDB" id="7989777at2"/>
<organism evidence="2 3">
    <name type="scientific">Lichenibacterium ramalinae</name>
    <dbReference type="NCBI Taxonomy" id="2316527"/>
    <lineage>
        <taxon>Bacteria</taxon>
        <taxon>Pseudomonadati</taxon>
        <taxon>Pseudomonadota</taxon>
        <taxon>Alphaproteobacteria</taxon>
        <taxon>Hyphomicrobiales</taxon>
        <taxon>Lichenihabitantaceae</taxon>
        <taxon>Lichenibacterium</taxon>
    </lineage>
</organism>
<keyword evidence="3" id="KW-1185">Reference proteome</keyword>
<reference evidence="2 3" key="2">
    <citation type="submission" date="2019-02" db="EMBL/GenBank/DDBJ databases">
        <title>'Lichenibacterium ramalinii' gen. nov. sp. nov., 'Lichenibacterium minor' gen. nov. sp. nov.</title>
        <authorList>
            <person name="Pankratov T."/>
        </authorList>
    </citation>
    <scope>NUCLEOTIDE SEQUENCE [LARGE SCALE GENOMIC DNA]</scope>
    <source>
        <strain evidence="2 3">RmlP001</strain>
    </source>
</reference>
<gene>
    <name evidence="2" type="ORF">D3272_04490</name>
</gene>
<dbReference type="EMBL" id="QYBC01000003">
    <property type="protein sequence ID" value="RYB06600.1"/>
    <property type="molecule type" value="Genomic_DNA"/>
</dbReference>
<proteinExistence type="predicted"/>
<comment type="caution">
    <text evidence="2">The sequence shown here is derived from an EMBL/GenBank/DDBJ whole genome shotgun (WGS) entry which is preliminary data.</text>
</comment>
<dbReference type="RefSeq" id="WP_129217957.1">
    <property type="nucleotide sequence ID" value="NZ_QYBC01000003.1"/>
</dbReference>
<keyword evidence="1" id="KW-1133">Transmembrane helix</keyword>
<dbReference type="Proteomes" id="UP000289411">
    <property type="component" value="Unassembled WGS sequence"/>
</dbReference>
<accession>A0A4Q2RIB9</accession>
<dbReference type="AlphaFoldDB" id="A0A4Q2RIB9"/>
<protein>
    <submittedName>
        <fullName evidence="2">Uncharacterized protein</fullName>
    </submittedName>
</protein>
<evidence type="ECO:0000256" key="1">
    <source>
        <dbReference type="SAM" id="Phobius"/>
    </source>
</evidence>
<evidence type="ECO:0000313" key="2">
    <source>
        <dbReference type="EMBL" id="RYB06600.1"/>
    </source>
</evidence>
<reference evidence="2 3" key="1">
    <citation type="submission" date="2018-09" db="EMBL/GenBank/DDBJ databases">
        <authorList>
            <person name="Grouzdev D.S."/>
            <person name="Krutkina M.S."/>
        </authorList>
    </citation>
    <scope>NUCLEOTIDE SEQUENCE [LARGE SCALE GENOMIC DNA]</scope>
    <source>
        <strain evidence="2 3">RmlP001</strain>
    </source>
</reference>
<sequence>MAQSPKPPTSEQRRAEAAVAAAAAARAASRTTAEESRKLADRLLAGGAEARFEALSDGDLALTQADRRRLLGSLAGKEPPRRVIPGGTASRWALIRSRLPYRIAALASAGFMVVVLVTGILVARANTPLGMVVSNARQDWSVPFALKDGQVAFDRLEAGRSYALVRRDGSGDVLRRWAPGAAYAEARIATGYVHEAPGGLATPPAAGPPTGW</sequence>
<keyword evidence="1" id="KW-0812">Transmembrane</keyword>
<name>A0A4Q2RIB9_9HYPH</name>
<keyword evidence="1" id="KW-0472">Membrane</keyword>
<evidence type="ECO:0000313" key="3">
    <source>
        <dbReference type="Proteomes" id="UP000289411"/>
    </source>
</evidence>